<keyword evidence="13 15" id="KW-0539">Nucleus</keyword>
<proteinExistence type="inferred from homology"/>
<evidence type="ECO:0000256" key="9">
    <source>
        <dbReference type="ARBA" id="ARBA00022801"/>
    </source>
</evidence>
<evidence type="ECO:0000256" key="11">
    <source>
        <dbReference type="ARBA" id="ARBA00023172"/>
    </source>
</evidence>
<dbReference type="STRING" id="1230905.A0A1G4JRQ4"/>
<dbReference type="SMART" id="SM00891">
    <property type="entry name" value="ERCC4"/>
    <property type="match status" value="1"/>
</dbReference>
<evidence type="ECO:0000256" key="7">
    <source>
        <dbReference type="ARBA" id="ARBA00022759"/>
    </source>
</evidence>
<evidence type="ECO:0000256" key="12">
    <source>
        <dbReference type="ARBA" id="ARBA00023204"/>
    </source>
</evidence>
<dbReference type="InterPro" id="IPR006166">
    <property type="entry name" value="ERCC4_domain"/>
</dbReference>
<evidence type="ECO:0000256" key="15">
    <source>
        <dbReference type="RuleBase" id="RU369042"/>
    </source>
</evidence>
<keyword evidence="8 15" id="KW-0227">DNA damage</keyword>
<organism evidence="17 18">
    <name type="scientific">Lachancea mirantina</name>
    <dbReference type="NCBI Taxonomy" id="1230905"/>
    <lineage>
        <taxon>Eukaryota</taxon>
        <taxon>Fungi</taxon>
        <taxon>Dikarya</taxon>
        <taxon>Ascomycota</taxon>
        <taxon>Saccharomycotina</taxon>
        <taxon>Saccharomycetes</taxon>
        <taxon>Saccharomycetales</taxon>
        <taxon>Saccharomycetaceae</taxon>
        <taxon>Lachancea</taxon>
    </lineage>
</organism>
<keyword evidence="7 15" id="KW-0255">Endonuclease</keyword>
<dbReference type="SUPFAM" id="SSF52980">
    <property type="entry name" value="Restriction endonuclease-like"/>
    <property type="match status" value="1"/>
</dbReference>
<dbReference type="EMBL" id="LT598465">
    <property type="protein sequence ID" value="SCU93485.1"/>
    <property type="molecule type" value="Genomic_DNA"/>
</dbReference>
<evidence type="ECO:0000256" key="8">
    <source>
        <dbReference type="ARBA" id="ARBA00022763"/>
    </source>
</evidence>
<comment type="subunit">
    <text evidence="15">Interacts with EME1.</text>
</comment>
<evidence type="ECO:0000256" key="4">
    <source>
        <dbReference type="ARBA" id="ARBA00017114"/>
    </source>
</evidence>
<reference evidence="17 18" key="1">
    <citation type="submission" date="2016-03" db="EMBL/GenBank/DDBJ databases">
        <authorList>
            <person name="Devillers H."/>
        </authorList>
    </citation>
    <scope>NUCLEOTIDE SEQUENCE [LARGE SCALE GENOMIC DNA]</scope>
    <source>
        <strain evidence="17">CBS 11717</strain>
    </source>
</reference>
<evidence type="ECO:0000256" key="14">
    <source>
        <dbReference type="ARBA" id="ARBA00023254"/>
    </source>
</evidence>
<dbReference type="Pfam" id="PF21136">
    <property type="entry name" value="WHD_MUS81"/>
    <property type="match status" value="1"/>
</dbReference>
<keyword evidence="6 15" id="KW-0479">Metal-binding</keyword>
<dbReference type="InterPro" id="IPR027421">
    <property type="entry name" value="DNA_pol_lamdba_lyase_dom_sf"/>
</dbReference>
<keyword evidence="12 15" id="KW-0234">DNA repair</keyword>
<dbReference type="CDD" id="cd20074">
    <property type="entry name" value="XPF_nuclease_Mus81"/>
    <property type="match status" value="1"/>
</dbReference>
<keyword evidence="10 15" id="KW-0460">Magnesium</keyword>
<evidence type="ECO:0000256" key="2">
    <source>
        <dbReference type="ARBA" id="ARBA00004123"/>
    </source>
</evidence>
<dbReference type="GO" id="GO:0000712">
    <property type="term" value="P:resolution of meiotic recombination intermediates"/>
    <property type="evidence" value="ECO:0007669"/>
    <property type="project" value="TreeGrafter"/>
</dbReference>
<dbReference type="Pfam" id="PF02732">
    <property type="entry name" value="ERCC4"/>
    <property type="match status" value="1"/>
</dbReference>
<dbReference type="GO" id="GO:0048257">
    <property type="term" value="F:3'-flap endonuclease activity"/>
    <property type="evidence" value="ECO:0007669"/>
    <property type="project" value="TreeGrafter"/>
</dbReference>
<dbReference type="GO" id="GO:0031573">
    <property type="term" value="P:mitotic intra-S DNA damage checkpoint signaling"/>
    <property type="evidence" value="ECO:0007669"/>
    <property type="project" value="TreeGrafter"/>
</dbReference>
<keyword evidence="11 15" id="KW-0233">DNA recombination</keyword>
<protein>
    <recommendedName>
        <fullName evidence="4 15">Crossover junction endonuclease MUS81</fullName>
        <ecNumber evidence="15">3.1.22.-</ecNumber>
    </recommendedName>
</protein>
<comment type="function">
    <text evidence="15">Interacts with EME1 to form a DNA structure-specific endonuclease with substrate preference for branched DNA structures with a 5'-end at the branch nick. Typical substrates include 3'-flap structures, D-loops, replication forks and nicked Holliday junctions. May be required in mitosis for the processing of stalled or collapsed replication fork intermediates. May be required in meiosis for the repair of meiosis-specific double strand breaks subsequent to single-end invasion (SEI).</text>
</comment>
<sequence>MSLPEDLKSLYVKWLEEELEKVGAKHEKLAIVYGRALDNLRQHDGPLFLPSSLLAVKGIGNRIKTVMKQKLATYCKELDIQEPQENVSIQNATEAVIRQKIRVGQGDDIHQEETRPKKRRKYVPKRRSGAYAILLALLEGYANRGMTKDEISRMGHKFCDHSFNPNVSTRQFHGAWSAIKTLLERELVLEKGRPKRYYLTDDGDALAELLKKSDDILFENEEEYQKHRESSDIAETRPKSAFEDFETSANLSDLVAATANGILASDEAKKIQSMDFDDVEPAADQGLDIFERQSSISSKGGKTSSIRKENGIIRARWQATNYEVWDAGSFDVVLIIDHREVKSQRERDFFASELMEKGVTTEIRQLAVSDMLWVARHKRTKRECVLNFMLERKRLDDFAMSIIDNRFAEQKNRLKKTGCKNIYYLVEETSASDSVRMEEAIRTAVWVTVIYHGFHVKRTKNSDATVAWLHDMTNVVKEWYSSSKLLVISPQDMKNQLDYERSLRSFRGQFERGLQLECCHRFDCFQEIMGKTSLMTVKELYLRALMLNKGVSLEKALSIQAEYPTMKALLSAYRSCPTEEAGKNLIFESLRNQPGNRKLGKALSETLWKAFGVRRGEPPHE</sequence>
<dbReference type="InterPro" id="IPR036388">
    <property type="entry name" value="WH-like_DNA-bd_sf"/>
</dbReference>
<dbReference type="InterPro" id="IPR011335">
    <property type="entry name" value="Restrct_endonuc-II-like"/>
</dbReference>
<dbReference type="EC" id="3.1.22.-" evidence="15"/>
<evidence type="ECO:0000313" key="18">
    <source>
        <dbReference type="Proteomes" id="UP000191024"/>
    </source>
</evidence>
<dbReference type="Gene3D" id="1.10.150.670">
    <property type="entry name" value="Crossover junction endonuclease EME1, DNA-binding domain"/>
    <property type="match status" value="1"/>
</dbReference>
<dbReference type="GO" id="GO:0000727">
    <property type="term" value="P:double-strand break repair via break-induced replication"/>
    <property type="evidence" value="ECO:0007669"/>
    <property type="project" value="UniProtKB-UniRule"/>
</dbReference>
<comment type="subcellular location">
    <subcellularLocation>
        <location evidence="2 15">Nucleus</location>
    </subcellularLocation>
</comment>
<dbReference type="GO" id="GO:0003677">
    <property type="term" value="F:DNA binding"/>
    <property type="evidence" value="ECO:0007669"/>
    <property type="project" value="UniProtKB-UniRule"/>
</dbReference>
<keyword evidence="9 15" id="KW-0378">Hydrolase</keyword>
<dbReference type="InterPro" id="IPR047417">
    <property type="entry name" value="WHD_MUS81"/>
</dbReference>
<comment type="similarity">
    <text evidence="3 15">Belongs to the XPF family.</text>
</comment>
<dbReference type="CDD" id="cd21036">
    <property type="entry name" value="WH_MUS81"/>
    <property type="match status" value="1"/>
</dbReference>
<evidence type="ECO:0000256" key="3">
    <source>
        <dbReference type="ARBA" id="ARBA00010015"/>
    </source>
</evidence>
<keyword evidence="18" id="KW-1185">Reference proteome</keyword>
<dbReference type="GO" id="GO:0048476">
    <property type="term" value="C:Holliday junction resolvase complex"/>
    <property type="evidence" value="ECO:0007669"/>
    <property type="project" value="UniProtKB-UniRule"/>
</dbReference>
<dbReference type="FunFam" id="1.10.10.10:FF:000307">
    <property type="entry name" value="Crossover junction endonuclease MUS81"/>
    <property type="match status" value="1"/>
</dbReference>
<dbReference type="InterPro" id="IPR033309">
    <property type="entry name" value="Mus81"/>
</dbReference>
<dbReference type="AlphaFoldDB" id="A0A1G4JRQ4"/>
<evidence type="ECO:0000256" key="1">
    <source>
        <dbReference type="ARBA" id="ARBA00001946"/>
    </source>
</evidence>
<dbReference type="FunFam" id="3.40.50.10130:FF:000011">
    <property type="entry name" value="Crossover junction endonuclease MUS81"/>
    <property type="match status" value="1"/>
</dbReference>
<dbReference type="InterPro" id="IPR047416">
    <property type="entry name" value="XPF_nuclease_Mus81"/>
</dbReference>
<dbReference type="GO" id="GO:0008821">
    <property type="term" value="F:crossover junction DNA endonuclease activity"/>
    <property type="evidence" value="ECO:0007669"/>
    <property type="project" value="UniProtKB-UniRule"/>
</dbReference>
<dbReference type="Proteomes" id="UP000191024">
    <property type="component" value="Chromosome E"/>
</dbReference>
<dbReference type="InterPro" id="IPR042530">
    <property type="entry name" value="EME1/EME2_C"/>
</dbReference>
<dbReference type="PANTHER" id="PTHR13451">
    <property type="entry name" value="CLASS II CROSSOVER JUNCTION ENDONUCLEASE MUS81"/>
    <property type="match status" value="1"/>
</dbReference>
<feature type="domain" description="ERCC4" evidence="16">
    <location>
        <begin position="333"/>
        <end position="430"/>
    </location>
</feature>
<dbReference type="GO" id="GO:0005634">
    <property type="term" value="C:nucleus"/>
    <property type="evidence" value="ECO:0007669"/>
    <property type="project" value="UniProtKB-SubCell"/>
</dbReference>
<keyword evidence="14" id="KW-0469">Meiosis</keyword>
<dbReference type="Gene3D" id="3.40.50.10130">
    <property type="match status" value="1"/>
</dbReference>
<gene>
    <name evidence="17" type="ORF">LAMI_0E14532G</name>
</gene>
<name>A0A1G4JRQ4_9SACH</name>
<dbReference type="GO" id="GO:0046872">
    <property type="term" value="F:metal ion binding"/>
    <property type="evidence" value="ECO:0007669"/>
    <property type="project" value="UniProtKB-UniRule"/>
</dbReference>
<dbReference type="OrthoDB" id="5963188at2759"/>
<evidence type="ECO:0000313" key="17">
    <source>
        <dbReference type="EMBL" id="SCU93485.1"/>
    </source>
</evidence>
<keyword evidence="5 15" id="KW-0540">Nuclease</keyword>
<evidence type="ECO:0000256" key="5">
    <source>
        <dbReference type="ARBA" id="ARBA00022722"/>
    </source>
</evidence>
<evidence type="ECO:0000256" key="10">
    <source>
        <dbReference type="ARBA" id="ARBA00022842"/>
    </source>
</evidence>
<evidence type="ECO:0000259" key="16">
    <source>
        <dbReference type="SMART" id="SM00891"/>
    </source>
</evidence>
<dbReference type="GO" id="GO:0006308">
    <property type="term" value="P:DNA catabolic process"/>
    <property type="evidence" value="ECO:0007669"/>
    <property type="project" value="UniProtKB-UniRule"/>
</dbReference>
<evidence type="ECO:0000256" key="6">
    <source>
        <dbReference type="ARBA" id="ARBA00022723"/>
    </source>
</evidence>
<comment type="cofactor">
    <cofactor evidence="1 15">
        <name>Mg(2+)</name>
        <dbReference type="ChEBI" id="CHEBI:18420"/>
    </cofactor>
</comment>
<evidence type="ECO:0000256" key="13">
    <source>
        <dbReference type="ARBA" id="ARBA00023242"/>
    </source>
</evidence>
<dbReference type="Gene3D" id="1.10.10.10">
    <property type="entry name" value="Winged helix-like DNA-binding domain superfamily/Winged helix DNA-binding domain"/>
    <property type="match status" value="1"/>
</dbReference>
<dbReference type="Gene3D" id="1.10.150.110">
    <property type="entry name" value="DNA polymerase beta, N-terminal domain-like"/>
    <property type="match status" value="1"/>
</dbReference>
<accession>A0A1G4JRQ4</accession>
<dbReference type="PANTHER" id="PTHR13451:SF0">
    <property type="entry name" value="CROSSOVER JUNCTION ENDONUCLEASE MUS81"/>
    <property type="match status" value="1"/>
</dbReference>